<keyword evidence="3" id="KW-1185">Reference proteome</keyword>
<protein>
    <submittedName>
        <fullName evidence="2">Uncharacterized protein</fullName>
    </submittedName>
</protein>
<evidence type="ECO:0000313" key="2">
    <source>
        <dbReference type="EMBL" id="QXV74379.1"/>
    </source>
</evidence>
<sequence>MAPLTWREVSAPNFSSVNQAQALVGDSISQAANIMQKSIAAYGDQKTRENSANFMGQILNGTPLDQVQGVNPAYLDPEAFNFALNVQKQNEANALGYARLAQLGAKGGKGKGTGAGTTDVIPVAPGSSDDNFLTSENQIIPGVVTNAGTDPANTKGKKQLIPTAPIVVAPAQGATQALPTVESFRPMPVDGPVRQSEEAAPTVNAPVAVDAAPTGATAATPLLAQAIASGQGIIAPTAGALRGAPVKGTDGGAQIFPELAQDVGRIRDTAYSGNPELANASSYLNQRVQNNLTATNQLDLQKGNYDAALTGQKFREGQRAEQEDVRKTNITQDGRTIGDAAVLQGLDVDSARAAIDPNLPPDVFAEAMKRVDQANRNGQFGLTESNRLQVAPDGTLITPGSNPATERANIIAGMTSTAEGAKSVQEATSTPEGAAKFNAAIDKALANNVSAGRQLETQELQHQADLRQYDQDRNSKDDISFVSDFAKSLKSDSNAGVVASQVMKNPRFEGSGISTNDMASVIERVAAQAKVSPAVAGGMVANSLRGNQPVRDWFKSFIWNKAELTYAPAKLQKLMDMAYDSETGKAKDDLLNAVSNLELSDKQRDNLNSSWETLKKAQNQYNKDVGEDALKNNGQTKNLVKMSERALAAATQQYQKDREKFLSVGGVARQNRGEPAPPPLAPPIPRPQQGPRQGTVYQPNADQLLQDAINKELSIPALDNKRRLGVY</sequence>
<name>A0AAE8B4B2_9CAUD</name>
<feature type="compositionally biased region" description="Pro residues" evidence="1">
    <location>
        <begin position="675"/>
        <end position="688"/>
    </location>
</feature>
<dbReference type="EMBL" id="MW980066">
    <property type="protein sequence ID" value="QXV74379.1"/>
    <property type="molecule type" value="Genomic_DNA"/>
</dbReference>
<proteinExistence type="predicted"/>
<reference evidence="2 3" key="1">
    <citation type="submission" date="2021-04" db="EMBL/GenBank/DDBJ databases">
        <title>The Hidden Diversity of Double-Stranded DNA Phages in the Symbiotic Bacterium Rhizobium.</title>
        <authorList>
            <person name="Santamaria R.I."/>
            <person name="Bustos P."/>
            <person name="Cauwenberghe J.V."/>
            <person name="Gonzalez V."/>
        </authorList>
    </citation>
    <scope>NUCLEOTIDE SEQUENCE [LARGE SCALE GENOMIC DNA]</scope>
</reference>
<dbReference type="GeneID" id="77934326"/>
<evidence type="ECO:0000256" key="1">
    <source>
        <dbReference type="SAM" id="MobiDB-lite"/>
    </source>
</evidence>
<organism evidence="2 3">
    <name type="scientific">Rhizobium phage RHEph16</name>
    <dbReference type="NCBI Taxonomy" id="2836132"/>
    <lineage>
        <taxon>Viruses</taxon>
        <taxon>Duplodnaviria</taxon>
        <taxon>Heunggongvirae</taxon>
        <taxon>Uroviricota</taxon>
        <taxon>Caudoviricetes</taxon>
        <taxon>Schitoviridae</taxon>
        <taxon>Demetervirinae</taxon>
        <taxon>Acanvirus</taxon>
        <taxon>Acanvirus Rheph16</taxon>
    </lineage>
</organism>
<evidence type="ECO:0000313" key="3">
    <source>
        <dbReference type="Proteomes" id="UP000828420"/>
    </source>
</evidence>
<dbReference type="RefSeq" id="YP_010658380.1">
    <property type="nucleotide sequence ID" value="NC_070856.1"/>
</dbReference>
<dbReference type="Proteomes" id="UP000828420">
    <property type="component" value="Segment"/>
</dbReference>
<dbReference type="KEGG" id="vg:77934326"/>
<feature type="region of interest" description="Disordered" evidence="1">
    <location>
        <begin position="669"/>
        <end position="698"/>
    </location>
</feature>
<accession>A0AAE8B4B2</accession>